<evidence type="ECO:0000256" key="6">
    <source>
        <dbReference type="PIRSR" id="PIRSR017250-50"/>
    </source>
</evidence>
<dbReference type="Gene3D" id="3.40.1350.10">
    <property type="match status" value="1"/>
</dbReference>
<name>A0A1X7UB42_AMPQE</name>
<dbReference type="STRING" id="400682.A0A1X7UB42"/>
<feature type="active site" evidence="6">
    <location>
        <position position="156"/>
    </location>
</feature>
<evidence type="ECO:0000259" key="8">
    <source>
        <dbReference type="Pfam" id="PF26577"/>
    </source>
</evidence>
<dbReference type="InterPro" id="IPR016690">
    <property type="entry name" value="TSEN34"/>
</dbReference>
<evidence type="ECO:0000259" key="7">
    <source>
        <dbReference type="Pfam" id="PF01974"/>
    </source>
</evidence>
<dbReference type="AlphaFoldDB" id="A0A1X7UB42"/>
<dbReference type="EC" id="4.6.1.16" evidence="2"/>
<evidence type="ECO:0000256" key="2">
    <source>
        <dbReference type="ARBA" id="ARBA00012573"/>
    </source>
</evidence>
<dbReference type="PIRSF" id="PIRSF017250">
    <property type="entry name" value="tRNA_splic_SEN34"/>
    <property type="match status" value="1"/>
</dbReference>
<evidence type="ECO:0000256" key="4">
    <source>
        <dbReference type="ARBA" id="ARBA00023239"/>
    </source>
</evidence>
<dbReference type="InterPro" id="IPR011856">
    <property type="entry name" value="tRNA_endonuc-like_dom_sf"/>
</dbReference>
<comment type="catalytic activity">
    <reaction evidence="5">
        <text>pretRNA = a 3'-half-tRNA molecule with a 5'-OH end + a 5'-half-tRNA molecule with a 2',3'-cyclic phosphate end + an intron with a 2',3'-cyclic phosphate and a 5'-hydroxyl terminus.</text>
        <dbReference type="EC" id="4.6.1.16"/>
    </reaction>
</comment>
<accession>A0A1X7UB42</accession>
<protein>
    <recommendedName>
        <fullName evidence="2">tRNA-intron lyase</fullName>
        <ecNumber evidence="2">4.6.1.16</ecNumber>
    </recommendedName>
</protein>
<evidence type="ECO:0000256" key="1">
    <source>
        <dbReference type="ARBA" id="ARBA00008078"/>
    </source>
</evidence>
<dbReference type="NCBIfam" id="TIGR00324">
    <property type="entry name" value="endA"/>
    <property type="match status" value="1"/>
</dbReference>
<feature type="domain" description="TSEN34 N-terminal" evidence="8">
    <location>
        <begin position="6"/>
        <end position="70"/>
    </location>
</feature>
<dbReference type="InterPro" id="IPR006676">
    <property type="entry name" value="tRNA_splic"/>
</dbReference>
<dbReference type="CDD" id="cd22363">
    <property type="entry name" value="tRNA-intron_lyase_C"/>
    <property type="match status" value="1"/>
</dbReference>
<keyword evidence="3" id="KW-0819">tRNA processing</keyword>
<reference evidence="9" key="1">
    <citation type="submission" date="2017-05" db="UniProtKB">
        <authorList>
            <consortium name="EnsemblMetazoa"/>
        </authorList>
    </citation>
    <scope>IDENTIFICATION</scope>
</reference>
<feature type="active site" evidence="6">
    <location>
        <position position="148"/>
    </location>
</feature>
<dbReference type="InParanoid" id="A0A1X7UB42"/>
<comment type="similarity">
    <text evidence="1">Belongs to the tRNA-intron endonuclease family.</text>
</comment>
<dbReference type="InterPro" id="IPR059049">
    <property type="entry name" value="TSEN34_N"/>
</dbReference>
<dbReference type="EnsemblMetazoa" id="Aqu2.1.24991_001">
    <property type="protein sequence ID" value="Aqu2.1.24991_001"/>
    <property type="gene ID" value="Aqu2.1.24991"/>
</dbReference>
<evidence type="ECO:0000256" key="3">
    <source>
        <dbReference type="ARBA" id="ARBA00022694"/>
    </source>
</evidence>
<dbReference type="GO" id="GO:0000379">
    <property type="term" value="P:tRNA-type intron splice site recognition and cleavage"/>
    <property type="evidence" value="ECO:0007669"/>
    <property type="project" value="InterPro"/>
</dbReference>
<dbReference type="PANTHER" id="PTHR13070">
    <property type="entry name" value="TRNA-SPLICING ENDONUCLEASE SUBUNIT SEN34-RELATED"/>
    <property type="match status" value="1"/>
</dbReference>
<evidence type="ECO:0000313" key="9">
    <source>
        <dbReference type="EnsemblMetazoa" id="Aqu2.1.24991_001"/>
    </source>
</evidence>
<sequence length="212" mass="23913">MIRGCFLSGDTVLVWSPQGAISLRRDHRITGSLIGGLPTSPRQRDYMGLPLELLPEETSLLLKKGLIYISTYNEPHPDNETKIVHSSDCTDAIDHVNTDTVNTDTDYVNWNWPSTDEEVLRFRVYSDLWQKGYYITSGLKYGGEYLVYEGDPAIVHSHFIAKLLQWDEPISPLSLVQDGRLGGKVKKNTIYCTVNPTTDNVEYLTLSWSGIS</sequence>
<organism evidence="9">
    <name type="scientific">Amphimedon queenslandica</name>
    <name type="common">Sponge</name>
    <dbReference type="NCBI Taxonomy" id="400682"/>
    <lineage>
        <taxon>Eukaryota</taxon>
        <taxon>Metazoa</taxon>
        <taxon>Porifera</taxon>
        <taxon>Demospongiae</taxon>
        <taxon>Heteroscleromorpha</taxon>
        <taxon>Haplosclerida</taxon>
        <taxon>Niphatidae</taxon>
        <taxon>Amphimedon</taxon>
    </lineage>
</organism>
<dbReference type="GO" id="GO:0000213">
    <property type="term" value="F:tRNA-intron lyase activity"/>
    <property type="evidence" value="ECO:0007669"/>
    <property type="project" value="UniProtKB-EC"/>
</dbReference>
<proteinExistence type="inferred from homology"/>
<feature type="active site" evidence="6">
    <location>
        <position position="187"/>
    </location>
</feature>
<dbReference type="SUPFAM" id="SSF53032">
    <property type="entry name" value="tRNA-intron endonuclease catalytic domain-like"/>
    <property type="match status" value="1"/>
</dbReference>
<dbReference type="Pfam" id="PF26577">
    <property type="entry name" value="TSEN34_N"/>
    <property type="match status" value="1"/>
</dbReference>
<dbReference type="InterPro" id="IPR036167">
    <property type="entry name" value="tRNA_intron_Endo_cat-like_sf"/>
</dbReference>
<dbReference type="PANTHER" id="PTHR13070:SF0">
    <property type="entry name" value="TRNA-SPLICING ENDONUCLEASE SUBUNIT SEN34"/>
    <property type="match status" value="1"/>
</dbReference>
<dbReference type="OrthoDB" id="48041at2759"/>
<dbReference type="GO" id="GO:0003676">
    <property type="term" value="F:nucleic acid binding"/>
    <property type="evidence" value="ECO:0007669"/>
    <property type="project" value="InterPro"/>
</dbReference>
<evidence type="ECO:0000256" key="5">
    <source>
        <dbReference type="ARBA" id="ARBA00034031"/>
    </source>
</evidence>
<keyword evidence="4" id="KW-0456">Lyase</keyword>
<dbReference type="GO" id="GO:0000214">
    <property type="term" value="C:tRNA-intron endonuclease complex"/>
    <property type="evidence" value="ECO:0007669"/>
    <property type="project" value="InterPro"/>
</dbReference>
<feature type="domain" description="tRNA intron endonuclease catalytic" evidence="7">
    <location>
        <begin position="120"/>
        <end position="203"/>
    </location>
</feature>
<dbReference type="InterPro" id="IPR006677">
    <property type="entry name" value="tRNA_intron_Endonuc_cat-like"/>
</dbReference>
<dbReference type="Pfam" id="PF01974">
    <property type="entry name" value="tRNA_int_endo"/>
    <property type="match status" value="1"/>
</dbReference>